<evidence type="ECO:0000313" key="1">
    <source>
        <dbReference type="EMBL" id="PMP08964.1"/>
    </source>
</evidence>
<name>A0A2N7NCJ3_9VIBR</name>
<reference evidence="3" key="1">
    <citation type="submission" date="2016-07" db="EMBL/GenBank/DDBJ databases">
        <title>Nontailed viruses are major unrecognized killers of bacteria in the ocean.</title>
        <authorList>
            <person name="Kauffman K."/>
            <person name="Hussain F."/>
            <person name="Yang J."/>
            <person name="Arevalo P."/>
            <person name="Brown J."/>
            <person name="Cutler M."/>
            <person name="Kelly L."/>
            <person name="Polz M.F."/>
        </authorList>
    </citation>
    <scope>NUCLEOTIDE SEQUENCE [LARGE SCALE GENOMIC DNA]</scope>
    <source>
        <strain evidence="3">10N.222.48.A2</strain>
    </source>
</reference>
<evidence type="ECO:0000313" key="3">
    <source>
        <dbReference type="Proteomes" id="UP000235579"/>
    </source>
</evidence>
<dbReference type="InterPro" id="IPR016084">
    <property type="entry name" value="Haem_Oase-like_multi-hlx"/>
</dbReference>
<dbReference type="AlphaFoldDB" id="A0A2N7NCJ3"/>
<reference evidence="2 4" key="4">
    <citation type="submission" date="2019-04" db="EMBL/GenBank/DDBJ databases">
        <title>A reverse ecology approach based on a biological definition of microbial populations.</title>
        <authorList>
            <person name="Arevalo P."/>
            <person name="Vaninsberghe D."/>
            <person name="Elsherbini J."/>
            <person name="Gore J."/>
            <person name="Polz M."/>
        </authorList>
    </citation>
    <scope>NUCLEOTIDE SEQUENCE [LARGE SCALE GENOMIC DNA]</scope>
    <source>
        <strain evidence="2 4">10N.222.45.A8</strain>
    </source>
</reference>
<comment type="caution">
    <text evidence="1">The sequence shown here is derived from an EMBL/GenBank/DDBJ whole genome shotgun (WGS) entry which is preliminary data.</text>
</comment>
<dbReference type="Pfam" id="PF14518">
    <property type="entry name" value="Haem_oxygenas_2"/>
    <property type="match status" value="1"/>
</dbReference>
<accession>A0A2N7NCJ3</accession>
<reference evidence="1" key="2">
    <citation type="submission" date="2016-07" db="EMBL/GenBank/DDBJ databases">
        <authorList>
            <person name="Wan K."/>
            <person name="Booth B."/>
            <person name="Spirohn K."/>
            <person name="Hao T."/>
            <person name="Hu Y."/>
            <person name="Calderwood M."/>
            <person name="Hill D."/>
            <person name="Mohr S."/>
            <person name="Vidal M."/>
            <person name="Celniker S."/>
            <person name="Perrimon N."/>
        </authorList>
    </citation>
    <scope>NUCLEOTIDE SEQUENCE</scope>
    <source>
        <strain evidence="1">10N.222.48.A2</strain>
    </source>
</reference>
<dbReference type="Proteomes" id="UP000235579">
    <property type="component" value="Unassembled WGS sequence"/>
</dbReference>
<dbReference type="Gene3D" id="1.20.910.10">
    <property type="entry name" value="Heme oxygenase-like"/>
    <property type="match status" value="1"/>
</dbReference>
<sequence>MDKSELILKTTKELKEIAESGANKIALAMQEATKANYINFVSMLYHYSVPGEAQLNKAALASPTAEMQRLFSTMAEEEADHDIVAMKDMKSMGYKIGIEDELVSSYHRQWDNFTEAKTYEYLGMNVVIENAIHYLAQAVAKMVERLELSEKECTWIRIHCVVDKRHGEAALACAQQHMNEHTINSIVNGAREDMERFSNMFVSALRKDTQLSYISN</sequence>
<evidence type="ECO:0000313" key="4">
    <source>
        <dbReference type="Proteomes" id="UP000308018"/>
    </source>
</evidence>
<organism evidence="1 3">
    <name type="scientific">Vibrio tasmaniensis</name>
    <dbReference type="NCBI Taxonomy" id="212663"/>
    <lineage>
        <taxon>Bacteria</taxon>
        <taxon>Pseudomonadati</taxon>
        <taxon>Pseudomonadota</taxon>
        <taxon>Gammaproteobacteria</taxon>
        <taxon>Vibrionales</taxon>
        <taxon>Vibrionaceae</taxon>
        <taxon>Vibrio</taxon>
    </lineage>
</organism>
<dbReference type="EMBL" id="SYVV01000045">
    <property type="protein sequence ID" value="TKG27859.1"/>
    <property type="molecule type" value="Genomic_DNA"/>
</dbReference>
<protein>
    <submittedName>
        <fullName evidence="2">Iron-containing redox enzyme family protein</fullName>
    </submittedName>
</protein>
<dbReference type="EMBL" id="MDBP01000100">
    <property type="protein sequence ID" value="PMP08964.1"/>
    <property type="molecule type" value="Genomic_DNA"/>
</dbReference>
<evidence type="ECO:0000313" key="2">
    <source>
        <dbReference type="EMBL" id="TKG27859.1"/>
    </source>
</evidence>
<reference evidence="1" key="3">
    <citation type="journal article" date="2018" name="Nature">
        <title>A major lineage of non-tailed dsDNA viruses as unrecognized killers of marine bacteria.</title>
        <authorList>
            <person name="Kauffman K.M."/>
            <person name="Hussain F.A."/>
            <person name="Yang J."/>
            <person name="Arevalo P."/>
            <person name="Brown J.M."/>
            <person name="Chang W.K."/>
            <person name="VanInsberghe D."/>
            <person name="Elsherbini J."/>
            <person name="Sharma R.S."/>
            <person name="Cutler M.B."/>
            <person name="Kelly L."/>
            <person name="Polz M.F."/>
        </authorList>
    </citation>
    <scope>NUCLEOTIDE SEQUENCE</scope>
    <source>
        <strain evidence="1">10N.222.48.A2</strain>
    </source>
</reference>
<gene>
    <name evidence="1" type="ORF">BCS92_24095</name>
    <name evidence="2" type="ORF">FC057_22840</name>
</gene>
<dbReference type="RefSeq" id="WP_016800583.1">
    <property type="nucleotide sequence ID" value="NZ_MDBP01000100.1"/>
</dbReference>
<proteinExistence type="predicted"/>
<dbReference type="Proteomes" id="UP000308018">
    <property type="component" value="Unassembled WGS sequence"/>
</dbReference>
<dbReference type="SUPFAM" id="SSF48613">
    <property type="entry name" value="Heme oxygenase-like"/>
    <property type="match status" value="1"/>
</dbReference>